<protein>
    <submittedName>
        <fullName evidence="2">Jg21243 protein</fullName>
    </submittedName>
</protein>
<evidence type="ECO:0000259" key="1">
    <source>
        <dbReference type="Pfam" id="PF14529"/>
    </source>
</evidence>
<dbReference type="EMBL" id="CAKXAJ010012779">
    <property type="protein sequence ID" value="CAH2215773.1"/>
    <property type="molecule type" value="Genomic_DNA"/>
</dbReference>
<evidence type="ECO:0000313" key="3">
    <source>
        <dbReference type="Proteomes" id="UP000838756"/>
    </source>
</evidence>
<dbReference type="AlphaFoldDB" id="A0A8S4QKF7"/>
<organism evidence="2 3">
    <name type="scientific">Pararge aegeria aegeria</name>
    <dbReference type="NCBI Taxonomy" id="348720"/>
    <lineage>
        <taxon>Eukaryota</taxon>
        <taxon>Metazoa</taxon>
        <taxon>Ecdysozoa</taxon>
        <taxon>Arthropoda</taxon>
        <taxon>Hexapoda</taxon>
        <taxon>Insecta</taxon>
        <taxon>Pterygota</taxon>
        <taxon>Neoptera</taxon>
        <taxon>Endopterygota</taxon>
        <taxon>Lepidoptera</taxon>
        <taxon>Glossata</taxon>
        <taxon>Ditrysia</taxon>
        <taxon>Papilionoidea</taxon>
        <taxon>Nymphalidae</taxon>
        <taxon>Satyrinae</taxon>
        <taxon>Satyrini</taxon>
        <taxon>Parargina</taxon>
        <taxon>Pararge</taxon>
    </lineage>
</organism>
<feature type="domain" description="Endonuclease/exonuclease/phosphatase" evidence="1">
    <location>
        <begin position="100"/>
        <end position="209"/>
    </location>
</feature>
<sequence>LYWNPGGIRGHIRELTTLAQSQDIHVILLGETKLTDSVDLRIPNFFVYRRDEVSPRGYAYRGTAALVRRDVIHEELEHAPYTSLRSQGVRVHNGAEELLLYAAYRPPNTNFVSTDVHTLFESRSPTLIVGDLNAKHQAWGSRIANTAGRYLLEDSERHHYGVLGPGSPTNIPVDCRCSPDVLDIVLHHRTDHPISVEALYDLDTEHLPILVTLNLQRDFTIPRPPRLKTDWEKYATALSELELAGPILTPEDVDQAAVHIMTAIQTAKDGATTMHKPAGRRDLLPRSLRDKLSKKRNLRKQWARTRCPRIKRDLNRLSEQVSLALVMQEEYDWGATIDTASESETSLYHLCKTLTGTTTPVYPLLDSQGRRRYSAKDRAEIMADYMEGQFTPNPLATDDTTHRHIAAINQQVGEFLSASFPPLRGEDFI</sequence>
<dbReference type="SUPFAM" id="SSF56219">
    <property type="entry name" value="DNase I-like"/>
    <property type="match status" value="1"/>
</dbReference>
<gene>
    <name evidence="2" type="primary">jg21243</name>
    <name evidence="2" type="ORF">PAEG_LOCUS3859</name>
</gene>
<dbReference type="Proteomes" id="UP000838756">
    <property type="component" value="Unassembled WGS sequence"/>
</dbReference>
<evidence type="ECO:0000313" key="2">
    <source>
        <dbReference type="EMBL" id="CAH2215773.1"/>
    </source>
</evidence>
<dbReference type="Pfam" id="PF14529">
    <property type="entry name" value="Exo_endo_phos_2"/>
    <property type="match status" value="1"/>
</dbReference>
<accession>A0A8S4QKF7</accession>
<dbReference type="PANTHER" id="PTHR33273">
    <property type="entry name" value="DOMAIN-CONTAINING PROTEIN, PUTATIVE-RELATED"/>
    <property type="match status" value="1"/>
</dbReference>
<name>A0A8S4QKF7_9NEOP</name>
<feature type="non-terminal residue" evidence="2">
    <location>
        <position position="1"/>
    </location>
</feature>
<feature type="non-terminal residue" evidence="2">
    <location>
        <position position="429"/>
    </location>
</feature>
<dbReference type="OrthoDB" id="10065625at2759"/>
<dbReference type="Gene3D" id="3.60.10.10">
    <property type="entry name" value="Endonuclease/exonuclease/phosphatase"/>
    <property type="match status" value="1"/>
</dbReference>
<dbReference type="GO" id="GO:0003824">
    <property type="term" value="F:catalytic activity"/>
    <property type="evidence" value="ECO:0007669"/>
    <property type="project" value="InterPro"/>
</dbReference>
<dbReference type="InterPro" id="IPR036691">
    <property type="entry name" value="Endo/exonu/phosph_ase_sf"/>
</dbReference>
<dbReference type="InterPro" id="IPR005135">
    <property type="entry name" value="Endo/exonuclease/phosphatase"/>
</dbReference>
<reference evidence="2" key="1">
    <citation type="submission" date="2022-03" db="EMBL/GenBank/DDBJ databases">
        <authorList>
            <person name="Lindestad O."/>
        </authorList>
    </citation>
    <scope>NUCLEOTIDE SEQUENCE</scope>
</reference>
<keyword evidence="3" id="KW-1185">Reference proteome</keyword>
<dbReference type="PANTHER" id="PTHR33273:SF4">
    <property type="entry name" value="ENDONUCLEASE_EXONUCLEASE_PHOSPHATASE DOMAIN-CONTAINING PROTEIN"/>
    <property type="match status" value="1"/>
</dbReference>
<comment type="caution">
    <text evidence="2">The sequence shown here is derived from an EMBL/GenBank/DDBJ whole genome shotgun (WGS) entry which is preliminary data.</text>
</comment>
<proteinExistence type="predicted"/>